<keyword evidence="2" id="KW-1185">Reference proteome</keyword>
<dbReference type="AlphaFoldDB" id="A0A1D1UJ85"/>
<organism evidence="1 2">
    <name type="scientific">Ramazzottius varieornatus</name>
    <name type="common">Water bear</name>
    <name type="synonym">Tardigrade</name>
    <dbReference type="NCBI Taxonomy" id="947166"/>
    <lineage>
        <taxon>Eukaryota</taxon>
        <taxon>Metazoa</taxon>
        <taxon>Ecdysozoa</taxon>
        <taxon>Tardigrada</taxon>
        <taxon>Eutardigrada</taxon>
        <taxon>Parachela</taxon>
        <taxon>Hypsibioidea</taxon>
        <taxon>Ramazzottiidae</taxon>
        <taxon>Ramazzottius</taxon>
    </lineage>
</organism>
<sequence>MLDAVVRDGAFILQLSAREHLKNDFVELKGYLKLNLHLVGLASEGLDEDLPASMGKKSQVISHVFGSCSLTMSCHFPAAFQRRSDALDPDGAFRGLNLGLDILDGTRRFDSRVERSFGPDNGYEKGTIVLACSNRNG</sequence>
<comment type="caution">
    <text evidence="1">The sequence shown here is derived from an EMBL/GenBank/DDBJ whole genome shotgun (WGS) entry which is preliminary data.</text>
</comment>
<evidence type="ECO:0000313" key="2">
    <source>
        <dbReference type="Proteomes" id="UP000186922"/>
    </source>
</evidence>
<reference evidence="1 2" key="1">
    <citation type="journal article" date="2016" name="Nat. Commun.">
        <title>Extremotolerant tardigrade genome and improved radiotolerance of human cultured cells by tardigrade-unique protein.</title>
        <authorList>
            <person name="Hashimoto T."/>
            <person name="Horikawa D.D."/>
            <person name="Saito Y."/>
            <person name="Kuwahara H."/>
            <person name="Kozuka-Hata H."/>
            <person name="Shin-I T."/>
            <person name="Minakuchi Y."/>
            <person name="Ohishi K."/>
            <person name="Motoyama A."/>
            <person name="Aizu T."/>
            <person name="Enomoto A."/>
            <person name="Kondo K."/>
            <person name="Tanaka S."/>
            <person name="Hara Y."/>
            <person name="Koshikawa S."/>
            <person name="Sagara H."/>
            <person name="Miura T."/>
            <person name="Yokobori S."/>
            <person name="Miyagawa K."/>
            <person name="Suzuki Y."/>
            <person name="Kubo T."/>
            <person name="Oyama M."/>
            <person name="Kohara Y."/>
            <person name="Fujiyama A."/>
            <person name="Arakawa K."/>
            <person name="Katayama T."/>
            <person name="Toyoda A."/>
            <person name="Kunieda T."/>
        </authorList>
    </citation>
    <scope>NUCLEOTIDE SEQUENCE [LARGE SCALE GENOMIC DNA]</scope>
    <source>
        <strain evidence="1 2">YOKOZUNA-1</strain>
    </source>
</reference>
<evidence type="ECO:0000313" key="1">
    <source>
        <dbReference type="EMBL" id="GAU89766.1"/>
    </source>
</evidence>
<protein>
    <submittedName>
        <fullName evidence="1">Uncharacterized protein</fullName>
    </submittedName>
</protein>
<gene>
    <name evidence="1" type="primary">RvY_02277-1</name>
    <name evidence="1" type="synonym">RvY_02277.1</name>
    <name evidence="1" type="ORF">RvY_02277</name>
</gene>
<proteinExistence type="predicted"/>
<accession>A0A1D1UJ85</accession>
<dbReference type="EMBL" id="BDGG01000001">
    <property type="protein sequence ID" value="GAU89766.1"/>
    <property type="molecule type" value="Genomic_DNA"/>
</dbReference>
<dbReference type="Proteomes" id="UP000186922">
    <property type="component" value="Unassembled WGS sequence"/>
</dbReference>
<name>A0A1D1UJ85_RAMVA</name>